<feature type="compositionally biased region" description="Basic and acidic residues" evidence="3">
    <location>
        <begin position="284"/>
        <end position="299"/>
    </location>
</feature>
<dbReference type="STRING" id="41427.A0A182IYC1"/>
<feature type="compositionally biased region" description="Acidic residues" evidence="3">
    <location>
        <begin position="252"/>
        <end position="265"/>
    </location>
</feature>
<dbReference type="InterPro" id="IPR012459">
    <property type="entry name" value="Rrp15"/>
</dbReference>
<sequence length="310" mass="34758">LFIKICDRNMTKVAKKVQTKPAAPAPESDSDSHAEDSSGDDEFMSDAEYPMSDEDSAGESNEENEDETEGKNGSGEPTKWAKAMAKFLRKSTDAKILSKAPTEAEIERKKKEAKTFKFEIVGQEGTVKTESATKGPEDKPDDLRLARELLKQKALLKKERLKDILGLRVLPAIGDYERERTLRKVATKGTVQLFNAVRHQQKEVNRKLQEAGKLEYKREKVLKSLSKKEFLDALMNGPRAKSELVDNLVKTEEDEDVKSEVDSDEEPKSTWGALRADFLTGKKSGWDKEDVNEGSKVPDDLDDDMESDSD</sequence>
<dbReference type="GO" id="GO:0000460">
    <property type="term" value="P:maturation of 5.8S rRNA"/>
    <property type="evidence" value="ECO:0007669"/>
    <property type="project" value="TreeGrafter"/>
</dbReference>
<evidence type="ECO:0000256" key="1">
    <source>
        <dbReference type="ARBA" id="ARBA00007462"/>
    </source>
</evidence>
<organism evidence="4">
    <name type="scientific">Anopheles atroparvus</name>
    <name type="common">European mosquito</name>
    <dbReference type="NCBI Taxonomy" id="41427"/>
    <lineage>
        <taxon>Eukaryota</taxon>
        <taxon>Metazoa</taxon>
        <taxon>Ecdysozoa</taxon>
        <taxon>Arthropoda</taxon>
        <taxon>Hexapoda</taxon>
        <taxon>Insecta</taxon>
        <taxon>Pterygota</taxon>
        <taxon>Neoptera</taxon>
        <taxon>Endopterygota</taxon>
        <taxon>Diptera</taxon>
        <taxon>Nematocera</taxon>
        <taxon>Culicoidea</taxon>
        <taxon>Culicidae</taxon>
        <taxon>Anophelinae</taxon>
        <taxon>Anopheles</taxon>
    </lineage>
</organism>
<evidence type="ECO:0000256" key="3">
    <source>
        <dbReference type="SAM" id="MobiDB-lite"/>
    </source>
</evidence>
<name>A0A182IYC1_ANOAO</name>
<accession>A0A182IYC1</accession>
<feature type="compositionally biased region" description="Acidic residues" evidence="3">
    <location>
        <begin position="37"/>
        <end position="68"/>
    </location>
</feature>
<evidence type="ECO:0000313" key="4">
    <source>
        <dbReference type="EnsemblMetazoa" id="AATE007842-PA.1"/>
    </source>
</evidence>
<feature type="region of interest" description="Disordered" evidence="3">
    <location>
        <begin position="13"/>
        <end position="84"/>
    </location>
</feature>
<dbReference type="PANTHER" id="PTHR13245:SF14">
    <property type="entry name" value="RRP15-LIKE PROTEIN"/>
    <property type="match status" value="1"/>
</dbReference>
<dbReference type="GO" id="GO:0000470">
    <property type="term" value="P:maturation of LSU-rRNA"/>
    <property type="evidence" value="ECO:0007669"/>
    <property type="project" value="TreeGrafter"/>
</dbReference>
<dbReference type="GO" id="GO:0030687">
    <property type="term" value="C:preribosome, large subunit precursor"/>
    <property type="evidence" value="ECO:0007669"/>
    <property type="project" value="TreeGrafter"/>
</dbReference>
<dbReference type="EnsemblMetazoa" id="AATE007842-RA">
    <property type="protein sequence ID" value="AATE007842-PA.1"/>
    <property type="gene ID" value="AATE007842"/>
</dbReference>
<dbReference type="PANTHER" id="PTHR13245">
    <property type="entry name" value="RRP15-LIKE PROTEIN"/>
    <property type="match status" value="1"/>
</dbReference>
<proteinExistence type="inferred from homology"/>
<feature type="compositionally biased region" description="Acidic residues" evidence="3">
    <location>
        <begin position="300"/>
        <end position="310"/>
    </location>
</feature>
<evidence type="ECO:0000256" key="2">
    <source>
        <dbReference type="ARBA" id="ARBA00017475"/>
    </source>
</evidence>
<protein>
    <recommendedName>
        <fullName evidence="2">RRP15-like protein</fullName>
    </recommendedName>
</protein>
<reference evidence="4" key="1">
    <citation type="submission" date="2022-08" db="UniProtKB">
        <authorList>
            <consortium name="EnsemblMetazoa"/>
        </authorList>
    </citation>
    <scope>IDENTIFICATION</scope>
    <source>
        <strain evidence="4">EBRO</strain>
    </source>
</reference>
<dbReference type="Pfam" id="PF07890">
    <property type="entry name" value="Rrp15p"/>
    <property type="match status" value="1"/>
</dbReference>
<comment type="similarity">
    <text evidence="1">Belongs to the RRP15 family.</text>
</comment>
<dbReference type="VEuPathDB" id="VectorBase:AATE007842"/>
<dbReference type="AlphaFoldDB" id="A0A182IYC1"/>
<feature type="region of interest" description="Disordered" evidence="3">
    <location>
        <begin position="245"/>
        <end position="310"/>
    </location>
</feature>